<dbReference type="Proteomes" id="UP000253153">
    <property type="component" value="Unassembled WGS sequence"/>
</dbReference>
<evidence type="ECO:0000256" key="5">
    <source>
        <dbReference type="SAM" id="SignalP"/>
    </source>
</evidence>
<evidence type="ECO:0000256" key="4">
    <source>
        <dbReference type="ARBA" id="ARBA00023157"/>
    </source>
</evidence>
<dbReference type="OrthoDB" id="3539798at2759"/>
<dbReference type="InterPro" id="IPR032382">
    <property type="entry name" value="AltA1"/>
</dbReference>
<evidence type="ECO:0000313" key="8">
    <source>
        <dbReference type="Proteomes" id="UP000253153"/>
    </source>
</evidence>
<comment type="subcellular location">
    <subcellularLocation>
        <location evidence="1">Secreted</location>
    </subcellularLocation>
</comment>
<keyword evidence="3 5" id="KW-0732">Signal</keyword>
<dbReference type="AlphaFoldDB" id="A0A366S552"/>
<feature type="signal peptide" evidence="5">
    <location>
        <begin position="1"/>
        <end position="15"/>
    </location>
</feature>
<evidence type="ECO:0000256" key="3">
    <source>
        <dbReference type="ARBA" id="ARBA00022729"/>
    </source>
</evidence>
<feature type="chain" id="PRO_5016688557" description="AA1-like domain-containing protein" evidence="5">
    <location>
        <begin position="16"/>
        <end position="181"/>
    </location>
</feature>
<evidence type="ECO:0000313" key="7">
    <source>
        <dbReference type="EMBL" id="RBR24467.1"/>
    </source>
</evidence>
<evidence type="ECO:0000256" key="1">
    <source>
        <dbReference type="ARBA" id="ARBA00004613"/>
    </source>
</evidence>
<feature type="domain" description="AA1-like" evidence="6">
    <location>
        <begin position="42"/>
        <end position="165"/>
    </location>
</feature>
<dbReference type="GeneID" id="41992203"/>
<organism evidence="7 8">
    <name type="scientific">Fusarium coffeatum</name>
    <dbReference type="NCBI Taxonomy" id="231269"/>
    <lineage>
        <taxon>Eukaryota</taxon>
        <taxon>Fungi</taxon>
        <taxon>Dikarya</taxon>
        <taxon>Ascomycota</taxon>
        <taxon>Pezizomycotina</taxon>
        <taxon>Sordariomycetes</taxon>
        <taxon>Hypocreomycetidae</taxon>
        <taxon>Hypocreales</taxon>
        <taxon>Nectriaceae</taxon>
        <taxon>Fusarium</taxon>
        <taxon>Fusarium incarnatum-equiseti species complex</taxon>
    </lineage>
</organism>
<gene>
    <name evidence="7" type="ORF">FIESC28_02758</name>
</gene>
<accession>A0A366S552</accession>
<reference evidence="7 8" key="1">
    <citation type="submission" date="2018-06" db="EMBL/GenBank/DDBJ databases">
        <title>Fusarium incarnatum-equiseti species complex species 28.</title>
        <authorList>
            <person name="Gardiner D.M."/>
        </authorList>
    </citation>
    <scope>NUCLEOTIDE SEQUENCE [LARGE SCALE GENOMIC DNA]</scope>
    <source>
        <strain evidence="7 8">FIESC_28</strain>
    </source>
</reference>
<keyword evidence="8" id="KW-1185">Reference proteome</keyword>
<sequence>MQFFSLVLLATSALAIPTKLPTRAAAPTCMEKGTKVSSWNLSDFVYKVQYSSEKRTNTATVAFDLHNAALDYSASCSGKVVAKNADKLNKKDLFDGKTDYNCKVPNGADSASFKYNHKKGVIAISQHWACVQEGGWFEATGNKTSGASLSDCKTTSNKGAEYETCTKASIKVPVLEMRAVL</sequence>
<dbReference type="RefSeq" id="XP_031019058.1">
    <property type="nucleotide sequence ID" value="XM_031156907.1"/>
</dbReference>
<comment type="caution">
    <text evidence="7">The sequence shown here is derived from an EMBL/GenBank/DDBJ whole genome shotgun (WGS) entry which is preliminary data.</text>
</comment>
<dbReference type="GO" id="GO:0005576">
    <property type="term" value="C:extracellular region"/>
    <property type="evidence" value="ECO:0007669"/>
    <property type="project" value="UniProtKB-SubCell"/>
</dbReference>
<dbReference type="EMBL" id="QKXC01000057">
    <property type="protein sequence ID" value="RBR24467.1"/>
    <property type="molecule type" value="Genomic_DNA"/>
</dbReference>
<keyword evidence="4" id="KW-1015">Disulfide bond</keyword>
<protein>
    <recommendedName>
        <fullName evidence="6">AA1-like domain-containing protein</fullName>
    </recommendedName>
</protein>
<dbReference type="Pfam" id="PF16541">
    <property type="entry name" value="AltA1"/>
    <property type="match status" value="1"/>
</dbReference>
<evidence type="ECO:0000259" key="6">
    <source>
        <dbReference type="Pfam" id="PF16541"/>
    </source>
</evidence>
<name>A0A366S552_9HYPO</name>
<keyword evidence="2" id="KW-0964">Secreted</keyword>
<proteinExistence type="predicted"/>
<evidence type="ECO:0000256" key="2">
    <source>
        <dbReference type="ARBA" id="ARBA00022525"/>
    </source>
</evidence>